<dbReference type="PANTHER" id="PTHR35526">
    <property type="entry name" value="ANTI-SIGMA-F FACTOR RSBW-RELATED"/>
    <property type="match status" value="1"/>
</dbReference>
<dbReference type="CDD" id="cd16936">
    <property type="entry name" value="HATPase_RsbW-like"/>
    <property type="match status" value="1"/>
</dbReference>
<keyword evidence="4" id="KW-1185">Reference proteome</keyword>
<dbReference type="Pfam" id="PF13581">
    <property type="entry name" value="HATPase_c_2"/>
    <property type="match status" value="1"/>
</dbReference>
<reference evidence="3 4" key="1">
    <citation type="submission" date="2020-08" db="EMBL/GenBank/DDBJ databases">
        <title>A novel species.</title>
        <authorList>
            <person name="Gao J."/>
        </authorList>
    </citation>
    <scope>NUCLEOTIDE SEQUENCE [LARGE SCALE GENOMIC DNA]</scope>
    <source>
        <strain evidence="3 4">CRXT-G-22</strain>
    </source>
</reference>
<keyword evidence="1" id="KW-0808">Transferase</keyword>
<dbReference type="AlphaFoldDB" id="A0A7H0IIU3"/>
<dbReference type="InterPro" id="IPR050267">
    <property type="entry name" value="Anti-sigma-factor_SerPK"/>
</dbReference>
<evidence type="ECO:0000256" key="1">
    <source>
        <dbReference type="ARBA" id="ARBA00022527"/>
    </source>
</evidence>
<keyword evidence="3" id="KW-0067">ATP-binding</keyword>
<dbReference type="InterPro" id="IPR036890">
    <property type="entry name" value="HATPase_C_sf"/>
</dbReference>
<evidence type="ECO:0000313" key="4">
    <source>
        <dbReference type="Proteomes" id="UP000516052"/>
    </source>
</evidence>
<accession>A0A7H0IIU3</accession>
<dbReference type="InterPro" id="IPR003594">
    <property type="entry name" value="HATPase_dom"/>
</dbReference>
<sequence length="145" mass="16172">MTTPAPTPTTPHTESWNMSYPMTLRSVPLARRQTLRRLTLWSWPGNTYDATLIVSELVANAIRHAHRPGHELWLHLALLENPTNTLLIEVSDPTTTFPTLPAHPTPEAGRGLQVVNSLTTHLDWHLRPHIGKTVATHLPCAPAPR</sequence>
<keyword evidence="1" id="KW-0723">Serine/threonine-protein kinase</keyword>
<dbReference type="Proteomes" id="UP000516052">
    <property type="component" value="Chromosome"/>
</dbReference>
<proteinExistence type="predicted"/>
<dbReference type="GO" id="GO:0005524">
    <property type="term" value="F:ATP binding"/>
    <property type="evidence" value="ECO:0007669"/>
    <property type="project" value="UniProtKB-KW"/>
</dbReference>
<feature type="domain" description="Histidine kinase/HSP90-like ATPase" evidence="2">
    <location>
        <begin position="23"/>
        <end position="133"/>
    </location>
</feature>
<evidence type="ECO:0000259" key="2">
    <source>
        <dbReference type="Pfam" id="PF13581"/>
    </source>
</evidence>
<gene>
    <name evidence="3" type="ORF">IAG44_26970</name>
</gene>
<dbReference type="GO" id="GO:0004674">
    <property type="term" value="F:protein serine/threonine kinase activity"/>
    <property type="evidence" value="ECO:0007669"/>
    <property type="project" value="UniProtKB-KW"/>
</dbReference>
<protein>
    <submittedName>
        <fullName evidence="3">ATP-binding protein</fullName>
    </submittedName>
</protein>
<dbReference type="Gene3D" id="3.30.565.10">
    <property type="entry name" value="Histidine kinase-like ATPase, C-terminal domain"/>
    <property type="match status" value="1"/>
</dbReference>
<dbReference type="EMBL" id="CP060828">
    <property type="protein sequence ID" value="QNP72709.1"/>
    <property type="molecule type" value="Genomic_DNA"/>
</dbReference>
<dbReference type="PANTHER" id="PTHR35526:SF3">
    <property type="entry name" value="ANTI-SIGMA-F FACTOR RSBW"/>
    <property type="match status" value="1"/>
</dbReference>
<name>A0A7H0IIU3_9ACTN</name>
<dbReference type="RefSeq" id="WP_187749660.1">
    <property type="nucleotide sequence ID" value="NZ_CP060828.1"/>
</dbReference>
<dbReference type="KEGG" id="sroi:IAG44_26970"/>
<organism evidence="3 4">
    <name type="scientific">Streptomyces roseirectus</name>
    <dbReference type="NCBI Taxonomy" id="2768066"/>
    <lineage>
        <taxon>Bacteria</taxon>
        <taxon>Bacillati</taxon>
        <taxon>Actinomycetota</taxon>
        <taxon>Actinomycetes</taxon>
        <taxon>Kitasatosporales</taxon>
        <taxon>Streptomycetaceae</taxon>
        <taxon>Streptomyces</taxon>
    </lineage>
</organism>
<evidence type="ECO:0000313" key="3">
    <source>
        <dbReference type="EMBL" id="QNP72709.1"/>
    </source>
</evidence>
<dbReference type="SUPFAM" id="SSF55874">
    <property type="entry name" value="ATPase domain of HSP90 chaperone/DNA topoisomerase II/histidine kinase"/>
    <property type="match status" value="1"/>
</dbReference>
<keyword evidence="3" id="KW-0547">Nucleotide-binding</keyword>
<keyword evidence="1" id="KW-0418">Kinase</keyword>